<keyword evidence="2" id="KW-1185">Reference proteome</keyword>
<evidence type="ECO:0000313" key="1">
    <source>
        <dbReference type="EMBL" id="MFC0423419.1"/>
    </source>
</evidence>
<reference evidence="1 2" key="1">
    <citation type="submission" date="2024-09" db="EMBL/GenBank/DDBJ databases">
        <authorList>
            <person name="Sun Q."/>
            <person name="Mori K."/>
        </authorList>
    </citation>
    <scope>NUCLEOTIDE SEQUENCE [LARGE SCALE GENOMIC DNA]</scope>
    <source>
        <strain evidence="1 2">TBRC 4575</strain>
    </source>
</reference>
<protein>
    <submittedName>
        <fullName evidence="1">Uncharacterized protein</fullName>
    </submittedName>
</protein>
<comment type="caution">
    <text evidence="1">The sequence shown here is derived from an EMBL/GenBank/DDBJ whole genome shotgun (WGS) entry which is preliminary data.</text>
</comment>
<dbReference type="Proteomes" id="UP001589855">
    <property type="component" value="Unassembled WGS sequence"/>
</dbReference>
<proteinExistence type="predicted"/>
<name>A0ABV6K1S2_9LACO</name>
<gene>
    <name evidence="1" type="ORF">ACFFGS_04690</name>
</gene>
<organism evidence="1 2">
    <name type="scientific">Lactiplantibacillus plajomi</name>
    <dbReference type="NCBI Taxonomy" id="1457217"/>
    <lineage>
        <taxon>Bacteria</taxon>
        <taxon>Bacillati</taxon>
        <taxon>Bacillota</taxon>
        <taxon>Bacilli</taxon>
        <taxon>Lactobacillales</taxon>
        <taxon>Lactobacillaceae</taxon>
        <taxon>Lactiplantibacillus</taxon>
    </lineage>
</organism>
<dbReference type="RefSeq" id="WP_225425728.1">
    <property type="nucleotide sequence ID" value="NZ_BAABRM010000053.1"/>
</dbReference>
<accession>A0ABV6K1S2</accession>
<sequence length="62" mass="6842">MALNWLALQLPANSLLHAPFVSTKQGLVAVLYDGGSTIFNPWGWQIQPIGAIWFLLSMFIAI</sequence>
<dbReference type="EMBL" id="JBHLUK010000045">
    <property type="protein sequence ID" value="MFC0423419.1"/>
    <property type="molecule type" value="Genomic_DNA"/>
</dbReference>
<evidence type="ECO:0000313" key="2">
    <source>
        <dbReference type="Proteomes" id="UP001589855"/>
    </source>
</evidence>